<keyword evidence="3" id="KW-0805">Transcription regulation</keyword>
<dbReference type="AlphaFoldDB" id="A0A4U5P9A3"/>
<keyword evidence="5" id="KW-0539">Nucleus</keyword>
<dbReference type="PANTHER" id="PTHR15138:SF14">
    <property type="entry name" value="TRANSCRIPTION INITIATION FACTOR TFIID SUBUNIT 4"/>
    <property type="match status" value="1"/>
</dbReference>
<comment type="similarity">
    <text evidence="2">Belongs to the TAF4 family.</text>
</comment>
<feature type="compositionally biased region" description="Polar residues" evidence="6">
    <location>
        <begin position="447"/>
        <end position="456"/>
    </location>
</feature>
<dbReference type="SMART" id="SM00549">
    <property type="entry name" value="TAFH"/>
    <property type="match status" value="1"/>
</dbReference>
<feature type="compositionally biased region" description="Basic and acidic residues" evidence="6">
    <location>
        <begin position="638"/>
        <end position="652"/>
    </location>
</feature>
<evidence type="ECO:0000313" key="8">
    <source>
        <dbReference type="EMBL" id="TKR92591.1"/>
    </source>
</evidence>
<dbReference type="InterPro" id="IPR003894">
    <property type="entry name" value="TAFH_NHR1"/>
</dbReference>
<comment type="subcellular location">
    <subcellularLocation>
        <location evidence="1">Nucleus</location>
    </subcellularLocation>
</comment>
<dbReference type="Pfam" id="PF05236">
    <property type="entry name" value="TAF4"/>
    <property type="match status" value="1"/>
</dbReference>
<evidence type="ECO:0000256" key="2">
    <source>
        <dbReference type="ARBA" id="ARBA00006178"/>
    </source>
</evidence>
<evidence type="ECO:0000256" key="6">
    <source>
        <dbReference type="SAM" id="MobiDB-lite"/>
    </source>
</evidence>
<feature type="region of interest" description="Disordered" evidence="6">
    <location>
        <begin position="240"/>
        <end position="273"/>
    </location>
</feature>
<evidence type="ECO:0000256" key="5">
    <source>
        <dbReference type="ARBA" id="ARBA00023242"/>
    </source>
</evidence>
<dbReference type="InterPro" id="IPR007900">
    <property type="entry name" value="TAF4_C"/>
</dbReference>
<dbReference type="GO" id="GO:0005669">
    <property type="term" value="C:transcription factor TFIID complex"/>
    <property type="evidence" value="ECO:0007669"/>
    <property type="project" value="InterPro"/>
</dbReference>
<dbReference type="Proteomes" id="UP000298663">
    <property type="component" value="Unassembled WGS sequence"/>
</dbReference>
<evidence type="ECO:0000256" key="1">
    <source>
        <dbReference type="ARBA" id="ARBA00004123"/>
    </source>
</evidence>
<dbReference type="GO" id="GO:0003677">
    <property type="term" value="F:DNA binding"/>
    <property type="evidence" value="ECO:0007669"/>
    <property type="project" value="TreeGrafter"/>
</dbReference>
<evidence type="ECO:0000256" key="3">
    <source>
        <dbReference type="ARBA" id="ARBA00023015"/>
    </source>
</evidence>
<feature type="compositionally biased region" description="Polar residues" evidence="6">
    <location>
        <begin position="431"/>
        <end position="440"/>
    </location>
</feature>
<dbReference type="GO" id="GO:0016251">
    <property type="term" value="F:RNA polymerase II general transcription initiation factor activity"/>
    <property type="evidence" value="ECO:0007669"/>
    <property type="project" value="TreeGrafter"/>
</dbReference>
<feature type="region of interest" description="Disordered" evidence="6">
    <location>
        <begin position="374"/>
        <end position="533"/>
    </location>
</feature>
<dbReference type="PROSITE" id="PS51119">
    <property type="entry name" value="TAFH"/>
    <property type="match status" value="1"/>
</dbReference>
<reference evidence="8 9" key="2">
    <citation type="journal article" date="2019" name="G3 (Bethesda)">
        <title>Hybrid Assembly of the Genome of the Entomopathogenic Nematode Steinernema carpocapsae Identifies the X-Chromosome.</title>
        <authorList>
            <person name="Serra L."/>
            <person name="Macchietto M."/>
            <person name="Macias-Munoz A."/>
            <person name="McGill C.J."/>
            <person name="Rodriguez I.M."/>
            <person name="Rodriguez B."/>
            <person name="Murad R."/>
            <person name="Mortazavi A."/>
        </authorList>
    </citation>
    <scope>NUCLEOTIDE SEQUENCE [LARGE SCALE GENOMIC DNA]</scope>
    <source>
        <strain evidence="8 9">ALL</strain>
    </source>
</reference>
<keyword evidence="9" id="KW-1185">Reference proteome</keyword>
<dbReference type="CDD" id="cd08045">
    <property type="entry name" value="HFD_TAF4"/>
    <property type="match status" value="1"/>
</dbReference>
<dbReference type="InterPro" id="IPR037249">
    <property type="entry name" value="TAFH/NHR1_dom_sf"/>
</dbReference>
<keyword evidence="4" id="KW-0804">Transcription</keyword>
<feature type="compositionally biased region" description="Low complexity" evidence="6">
    <location>
        <begin position="407"/>
        <end position="417"/>
    </location>
</feature>
<dbReference type="GO" id="GO:0006367">
    <property type="term" value="P:transcription initiation at RNA polymerase II promoter"/>
    <property type="evidence" value="ECO:0007669"/>
    <property type="project" value="TreeGrafter"/>
</dbReference>
<gene>
    <name evidence="8" type="ORF">L596_007216</name>
</gene>
<dbReference type="SUPFAM" id="SSF158553">
    <property type="entry name" value="TAFH domain-like"/>
    <property type="match status" value="1"/>
</dbReference>
<feature type="region of interest" description="Disordered" evidence="6">
    <location>
        <begin position="638"/>
        <end position="675"/>
    </location>
</feature>
<protein>
    <recommendedName>
        <fullName evidence="7">TAFH domain-containing protein</fullName>
    </recommendedName>
</protein>
<feature type="compositionally biased region" description="Low complexity" evidence="6">
    <location>
        <begin position="31"/>
        <end position="55"/>
    </location>
</feature>
<feature type="region of interest" description="Disordered" evidence="6">
    <location>
        <begin position="1"/>
        <end position="116"/>
    </location>
</feature>
<evidence type="ECO:0000259" key="7">
    <source>
        <dbReference type="PROSITE" id="PS51119"/>
    </source>
</evidence>
<feature type="compositionally biased region" description="Polar residues" evidence="6">
    <location>
        <begin position="1"/>
        <end position="11"/>
    </location>
</feature>
<dbReference type="InterPro" id="IPR045144">
    <property type="entry name" value="TAF4"/>
</dbReference>
<dbReference type="PANTHER" id="PTHR15138">
    <property type="entry name" value="TRANSCRIPTION INITIATION FACTOR TFIID SUBUNIT 4"/>
    <property type="match status" value="1"/>
</dbReference>
<dbReference type="STRING" id="34508.A0A4U5P9A3"/>
<accession>A0A4U5P9A3</accession>
<feature type="domain" description="TAFH" evidence="7">
    <location>
        <begin position="275"/>
        <end position="368"/>
    </location>
</feature>
<evidence type="ECO:0000256" key="4">
    <source>
        <dbReference type="ARBA" id="ARBA00023163"/>
    </source>
</evidence>
<reference evidence="8 9" key="1">
    <citation type="journal article" date="2015" name="Genome Biol.">
        <title>Comparative genomics of Steinernema reveals deeply conserved gene regulatory networks.</title>
        <authorList>
            <person name="Dillman A.R."/>
            <person name="Macchietto M."/>
            <person name="Porter C.F."/>
            <person name="Rogers A."/>
            <person name="Williams B."/>
            <person name="Antoshechkin I."/>
            <person name="Lee M.M."/>
            <person name="Goodwin Z."/>
            <person name="Lu X."/>
            <person name="Lewis E.E."/>
            <person name="Goodrich-Blair H."/>
            <person name="Stock S.P."/>
            <person name="Adams B.J."/>
            <person name="Sternberg P.W."/>
            <person name="Mortazavi A."/>
        </authorList>
    </citation>
    <scope>NUCLEOTIDE SEQUENCE [LARGE SCALE GENOMIC DNA]</scope>
    <source>
        <strain evidence="8 9">ALL</strain>
    </source>
</reference>
<feature type="compositionally biased region" description="Polar residues" evidence="6">
    <location>
        <begin position="56"/>
        <end position="83"/>
    </location>
</feature>
<evidence type="ECO:0000313" key="9">
    <source>
        <dbReference type="Proteomes" id="UP000298663"/>
    </source>
</evidence>
<comment type="caution">
    <text evidence="8">The sequence shown here is derived from an EMBL/GenBank/DDBJ whole genome shotgun (WGS) entry which is preliminary data.</text>
</comment>
<name>A0A4U5P9A3_STECR</name>
<dbReference type="OrthoDB" id="21060at2759"/>
<dbReference type="Pfam" id="PF07531">
    <property type="entry name" value="TAFH"/>
    <property type="match status" value="1"/>
</dbReference>
<feature type="region of interest" description="Disordered" evidence="6">
    <location>
        <begin position="195"/>
        <end position="223"/>
    </location>
</feature>
<sequence>MNGSAGTQGQNLPKFRIVPGRHMGEVPGAPGRSISRTSSWSSNSNSQDGSLLNQSRPSNSTISPENVQASGPQGLSQVQSVSFANIKEESRFYASPSPSSPSGALRYGQPSTSTTPIGTVNVNGNHGQAQPASISYVQQQQPVVSINGSLVSGAPPSIVSQMPQGQQVQATAVSSSGVRYLSTPQVQYVSNHQIQPGNSNLSIQSSVQQPISRMQQPVSVNSVSAPPQSAAVLSNQNAQMSIIPGGCPPPGGGQGPSSQDSAGPLDQQSLPSPNQDQAVLKCAKFFRTLISISQPDKPIQVVSLVREVIMGVIEVEQFTTRLQKALVSKAQPNLQPFLQKTLPSLKEKMRREEVVVDNVNLSRKLGIMPDEPQALTFASPEGLPSTSGSGPQGSQARILQLGPSMMQQQPNQQLPGQHYHSPSPHMPRPDSTGQLIQRNVSMGGISGSPSPASTLNTPPPNNGAMAGVVKMEPKEPSTPASVSSHLDGRMTPCASGPIPTTVPVSSVASAQSVPPLQPPATSAPSTSTAAPPEQIQTKPFTNVQMLAQYRVLSFDVLLSRIRKVMDKVHTSSAQPDVLPADDQALTLIGQAAEYRLRKVITHLSTTAEHRSEQLRSNPLYKMVDDPRKQLKFVEEIERQEQEKRENREKEALIRMSKSKGKDKDTLEKAKQIQQADQLAARTRDANAAALAALGGGSRKRNADDPLDQSIAHGLSFPATKRPRTKRVLVKDLMLILGQDDHMKNSKLKTRLLYCGLSSLKDQPL</sequence>
<dbReference type="Gene3D" id="1.20.120.1110">
    <property type="entry name" value="TAFH/NHR1 domain"/>
    <property type="match status" value="1"/>
</dbReference>
<proteinExistence type="inferred from homology"/>
<dbReference type="EMBL" id="AZBU02000002">
    <property type="protein sequence ID" value="TKR92591.1"/>
    <property type="molecule type" value="Genomic_DNA"/>
</dbReference>
<feature type="compositionally biased region" description="Low complexity" evidence="6">
    <location>
        <begin position="382"/>
        <end position="395"/>
    </location>
</feature>
<organism evidence="8 9">
    <name type="scientific">Steinernema carpocapsae</name>
    <name type="common">Entomopathogenic nematode</name>
    <dbReference type="NCBI Taxonomy" id="34508"/>
    <lineage>
        <taxon>Eukaryota</taxon>
        <taxon>Metazoa</taxon>
        <taxon>Ecdysozoa</taxon>
        <taxon>Nematoda</taxon>
        <taxon>Chromadorea</taxon>
        <taxon>Rhabditida</taxon>
        <taxon>Tylenchina</taxon>
        <taxon>Panagrolaimomorpha</taxon>
        <taxon>Strongyloidoidea</taxon>
        <taxon>Steinernematidae</taxon>
        <taxon>Steinernema</taxon>
    </lineage>
</organism>
<feature type="compositionally biased region" description="Basic and acidic residues" evidence="6">
    <location>
        <begin position="659"/>
        <end position="670"/>
    </location>
</feature>
<feature type="compositionally biased region" description="Low complexity" evidence="6">
    <location>
        <begin position="499"/>
        <end position="532"/>
    </location>
</feature>